<dbReference type="GO" id="GO:0003676">
    <property type="term" value="F:nucleic acid binding"/>
    <property type="evidence" value="ECO:0007669"/>
    <property type="project" value="InterPro"/>
</dbReference>
<reference evidence="1" key="1">
    <citation type="submission" date="2013-07" db="EMBL/GenBank/DDBJ databases">
        <title>Midgut Transcriptome Profiling of Anoplphora glabripennis, a Lignocellulose Degrading, Wood-Boring Cerambycid.</title>
        <authorList>
            <person name="Scully E.D."/>
            <person name="Hoover K."/>
            <person name="Carlson J.E."/>
            <person name="Tien M."/>
            <person name="Geib S.M."/>
        </authorList>
    </citation>
    <scope>NUCLEOTIDE SEQUENCE</scope>
</reference>
<dbReference type="InterPro" id="IPR036397">
    <property type="entry name" value="RNaseH_sf"/>
</dbReference>
<dbReference type="EMBL" id="GALX01007395">
    <property type="protein sequence ID" value="JAB61071.1"/>
    <property type="molecule type" value="Transcribed_RNA"/>
</dbReference>
<accession>V5I6Y1</accession>
<evidence type="ECO:0008006" key="2">
    <source>
        <dbReference type="Google" id="ProtNLM"/>
    </source>
</evidence>
<feature type="non-terminal residue" evidence="1">
    <location>
        <position position="1"/>
    </location>
</feature>
<sequence>CSYVFSDRGTNFTTTSRYTVDLMKTTVETEKSHGVSTLCPPHFSGLWETGIKLVKSHLFHTIIQQILTFEEFSILLTQIEALLNSCPICSIRSDANDLRALTGTLSDLRTINNFARQKSHRSKTLGKWQQEYLHT</sequence>
<evidence type="ECO:0000313" key="1">
    <source>
        <dbReference type="EMBL" id="JAB61071.1"/>
    </source>
</evidence>
<dbReference type="Gene3D" id="3.30.420.10">
    <property type="entry name" value="Ribonuclease H-like superfamily/Ribonuclease H"/>
    <property type="match status" value="1"/>
</dbReference>
<dbReference type="AlphaFoldDB" id="V5I6Y1"/>
<proteinExistence type="predicted"/>
<name>V5I6Y1_ANOGL</name>
<organism evidence="1">
    <name type="scientific">Anoplophora glabripennis</name>
    <name type="common">Asian longhorn beetle</name>
    <name type="synonym">Anoplophora nobilis</name>
    <dbReference type="NCBI Taxonomy" id="217634"/>
    <lineage>
        <taxon>Eukaryota</taxon>
        <taxon>Metazoa</taxon>
        <taxon>Ecdysozoa</taxon>
        <taxon>Arthropoda</taxon>
        <taxon>Hexapoda</taxon>
        <taxon>Insecta</taxon>
        <taxon>Pterygota</taxon>
        <taxon>Neoptera</taxon>
        <taxon>Endopterygota</taxon>
        <taxon>Coleoptera</taxon>
        <taxon>Polyphaga</taxon>
        <taxon>Cucujiformia</taxon>
        <taxon>Chrysomeloidea</taxon>
        <taxon>Cerambycidae</taxon>
        <taxon>Lamiinae</taxon>
        <taxon>Lamiini</taxon>
        <taxon>Anoplophora</taxon>
    </lineage>
</organism>
<protein>
    <recommendedName>
        <fullName evidence="2">Integrase catalytic domain-containing protein</fullName>
    </recommendedName>
</protein>